<comment type="caution">
    <text evidence="5">The sequence shown here is derived from an EMBL/GenBank/DDBJ whole genome shotgun (WGS) entry which is preliminary data.</text>
</comment>
<accession>A0A0P5GKU4</accession>
<dbReference type="PANTHER" id="PTHR22776">
    <property type="entry name" value="MARVEL-CONTAINING POTENTIAL LIPID RAFT-ASSOCIATED PROTEIN"/>
    <property type="match status" value="1"/>
</dbReference>
<name>A0A0P5GKU4_9CRUS</name>
<dbReference type="InterPro" id="IPR008253">
    <property type="entry name" value="Marvel"/>
</dbReference>
<dbReference type="AlphaFoldDB" id="A0A0P5GKU4"/>
<keyword evidence="6" id="KW-1185">Reference proteome</keyword>
<dbReference type="InterPro" id="IPR013295">
    <property type="entry name" value="MAL"/>
</dbReference>
<protein>
    <submittedName>
        <fullName evidence="5">CKLF MARVEL transmembrane domain-containing protein 4</fullName>
    </submittedName>
</protein>
<dbReference type="OrthoDB" id="6258237at2759"/>
<organism evidence="5 6">
    <name type="scientific">Daphnia magna</name>
    <dbReference type="NCBI Taxonomy" id="35525"/>
    <lineage>
        <taxon>Eukaryota</taxon>
        <taxon>Metazoa</taxon>
        <taxon>Ecdysozoa</taxon>
        <taxon>Arthropoda</taxon>
        <taxon>Crustacea</taxon>
        <taxon>Branchiopoda</taxon>
        <taxon>Diplostraca</taxon>
        <taxon>Cladocera</taxon>
        <taxon>Anomopoda</taxon>
        <taxon>Daphniidae</taxon>
        <taxon>Daphnia</taxon>
    </lineage>
</organism>
<evidence type="ECO:0000256" key="4">
    <source>
        <dbReference type="ARBA" id="ARBA00023136"/>
    </source>
</evidence>
<dbReference type="GO" id="GO:0016020">
    <property type="term" value="C:membrane"/>
    <property type="evidence" value="ECO:0007669"/>
    <property type="project" value="UniProtKB-SubCell"/>
</dbReference>
<keyword evidence="4" id="KW-0472">Membrane</keyword>
<keyword evidence="3" id="KW-1133">Transmembrane helix</keyword>
<proteinExistence type="predicted"/>
<evidence type="ECO:0000313" key="5">
    <source>
        <dbReference type="EMBL" id="KZS15558.1"/>
    </source>
</evidence>
<dbReference type="PROSITE" id="PS51225">
    <property type="entry name" value="MARVEL"/>
    <property type="match status" value="1"/>
</dbReference>
<dbReference type="PRINTS" id="PR01884">
    <property type="entry name" value="MALPROTEIN"/>
</dbReference>
<evidence type="ECO:0000256" key="2">
    <source>
        <dbReference type="ARBA" id="ARBA00022692"/>
    </source>
</evidence>
<reference evidence="5 6" key="1">
    <citation type="submission" date="2016-03" db="EMBL/GenBank/DDBJ databases">
        <title>EvidentialGene: Evidence-directed Construction of Genes on Genomes.</title>
        <authorList>
            <person name="Gilbert D.G."/>
            <person name="Choi J.-H."/>
            <person name="Mockaitis K."/>
            <person name="Colbourne J."/>
            <person name="Pfrender M."/>
        </authorList>
    </citation>
    <scope>NUCLEOTIDE SEQUENCE [LARGE SCALE GENOMIC DNA]</scope>
    <source>
        <strain evidence="5 6">Xinb3</strain>
        <tissue evidence="5">Complete organism</tissue>
    </source>
</reference>
<dbReference type="InterPro" id="IPR050578">
    <property type="entry name" value="MARVEL-CKLF_proteins"/>
</dbReference>
<dbReference type="PANTHER" id="PTHR22776:SF97">
    <property type="entry name" value="RE01453P"/>
    <property type="match status" value="1"/>
</dbReference>
<gene>
    <name evidence="5" type="ORF">APZ42_018759</name>
</gene>
<dbReference type="Proteomes" id="UP000076858">
    <property type="component" value="Unassembled WGS sequence"/>
</dbReference>
<evidence type="ECO:0000313" key="6">
    <source>
        <dbReference type="Proteomes" id="UP000076858"/>
    </source>
</evidence>
<comment type="subcellular location">
    <subcellularLocation>
        <location evidence="1">Membrane</location>
        <topology evidence="1">Multi-pass membrane protein</topology>
    </subcellularLocation>
</comment>
<dbReference type="EMBL" id="LRGB01000868">
    <property type="protein sequence ID" value="KZS15558.1"/>
    <property type="molecule type" value="Genomic_DNA"/>
</dbReference>
<dbReference type="Pfam" id="PF01284">
    <property type="entry name" value="MARVEL"/>
    <property type="match status" value="1"/>
</dbReference>
<keyword evidence="2 5" id="KW-0812">Transmembrane</keyword>
<evidence type="ECO:0000256" key="3">
    <source>
        <dbReference type="ARBA" id="ARBA00022989"/>
    </source>
</evidence>
<sequence length="186" mass="20613">MESENGIRKHQPATITVYPQHQQVITTVTVHPNDQPPVSSEPGVTYVQLNPGHFTTIGGILKLIQILFAVICMSCASPAWKPGTSWFLFVVVICFILTLFWIFAHLLSLVNSLKIGASWLSIEYGYNIVASLLYFTAFIVQLAVWAPASSYFTNSNVAAGVFALFNFVVYACATFLLHKEVKNQPK</sequence>
<evidence type="ECO:0000256" key="1">
    <source>
        <dbReference type="ARBA" id="ARBA00004141"/>
    </source>
</evidence>